<dbReference type="GO" id="GO:0061630">
    <property type="term" value="F:ubiquitin protein ligase activity"/>
    <property type="evidence" value="ECO:0007669"/>
    <property type="project" value="UniProtKB-EC"/>
</dbReference>
<dbReference type="PANTHER" id="PTHR23315">
    <property type="entry name" value="U BOX DOMAIN-CONTAINING"/>
    <property type="match status" value="1"/>
</dbReference>
<dbReference type="InterPro" id="IPR003613">
    <property type="entry name" value="Ubox_domain"/>
</dbReference>
<dbReference type="SMART" id="SM00504">
    <property type="entry name" value="Ubox"/>
    <property type="match status" value="1"/>
</dbReference>
<evidence type="ECO:0000256" key="5">
    <source>
        <dbReference type="ARBA" id="ARBA00022786"/>
    </source>
</evidence>
<dbReference type="Pfam" id="PF25598">
    <property type="entry name" value="ARM_PUB"/>
    <property type="match status" value="1"/>
</dbReference>
<accession>A0A5K0W3Q7</accession>
<evidence type="ECO:0000313" key="8">
    <source>
        <dbReference type="EMBL" id="VVV47106.1"/>
    </source>
</evidence>
<dbReference type="InterPro" id="IPR000225">
    <property type="entry name" value="Armadillo"/>
</dbReference>
<evidence type="ECO:0000256" key="1">
    <source>
        <dbReference type="ARBA" id="ARBA00000900"/>
    </source>
</evidence>
<dbReference type="OrthoDB" id="10064100at2759"/>
<feature type="domain" description="U-box" evidence="7">
    <location>
        <begin position="4"/>
        <end position="79"/>
    </location>
</feature>
<dbReference type="UniPathway" id="UPA00143"/>
<dbReference type="InterPro" id="IPR045210">
    <property type="entry name" value="RING-Ubox_PUB"/>
</dbReference>
<keyword evidence="4" id="KW-0808">Transferase</keyword>
<sequence length="391" mass="41731">METQLPEDFCCPISHEIMSDPVILCSGYTFDRSSIQRWLDTGHRTCPITQTPLPPRPSLIPNYALRSLISHFAQAHHISLSPTLPATISASATTAAGTLQSYPSSQRQKVKQLVSTLASPESPTSSKLDALSLLRRPSKYDVNFRQILTDSGGASAILLCASDPQLQDSALSVLFNLSLDDDNKVGLVAEGALGPVVAALSSGFPAARALSATIITSLAIVEVNKGTIGRYPGAVESLVELLRDGNLKGKREAATALSTLCSFPDNKRRAVDAGAVPILLALAAAEESMERPVEVLSLLSRCAEGREAIRNCRGGVQVLSRILKDGRPQSRREHALAALSSICSHSESFAAAAKREGVYESCLEFIGDENGKVKRNASILIQALERCRDGS</sequence>
<dbReference type="EMBL" id="LR721774">
    <property type="protein sequence ID" value="VVV47106.1"/>
    <property type="molecule type" value="Genomic_DNA"/>
</dbReference>
<dbReference type="PROSITE" id="PS51698">
    <property type="entry name" value="U_BOX"/>
    <property type="match status" value="1"/>
</dbReference>
<dbReference type="InterPro" id="IPR011989">
    <property type="entry name" value="ARM-like"/>
</dbReference>
<evidence type="ECO:0000256" key="2">
    <source>
        <dbReference type="ARBA" id="ARBA00004906"/>
    </source>
</evidence>
<dbReference type="CDD" id="cd16664">
    <property type="entry name" value="RING-Ubox_PUB"/>
    <property type="match status" value="1"/>
</dbReference>
<organism evidence="8">
    <name type="scientific">Nymphaea colorata</name>
    <name type="common">pocket water lily</name>
    <dbReference type="NCBI Taxonomy" id="210225"/>
    <lineage>
        <taxon>Eukaryota</taxon>
        <taxon>Viridiplantae</taxon>
        <taxon>Streptophyta</taxon>
        <taxon>Embryophyta</taxon>
        <taxon>Tracheophyta</taxon>
        <taxon>Spermatophyta</taxon>
        <taxon>Magnoliopsida</taxon>
        <taxon>Nymphaeales</taxon>
        <taxon>Nymphaeaceae</taxon>
        <taxon>Nymphaea</taxon>
    </lineage>
</organism>
<dbReference type="InterPro" id="IPR013083">
    <property type="entry name" value="Znf_RING/FYVE/PHD"/>
</dbReference>
<dbReference type="SUPFAM" id="SSF48371">
    <property type="entry name" value="ARM repeat"/>
    <property type="match status" value="1"/>
</dbReference>
<dbReference type="SMART" id="SM00185">
    <property type="entry name" value="ARM"/>
    <property type="match status" value="4"/>
</dbReference>
<evidence type="ECO:0000259" key="7">
    <source>
        <dbReference type="PROSITE" id="PS51698"/>
    </source>
</evidence>
<protein>
    <recommendedName>
        <fullName evidence="3">RING-type E3 ubiquitin transferase</fullName>
        <ecNumber evidence="3">2.3.2.27</ecNumber>
    </recommendedName>
</protein>
<dbReference type="FunFam" id="3.30.40.10:FF:000442">
    <property type="entry name" value="RING-type E3 ubiquitin transferase"/>
    <property type="match status" value="1"/>
</dbReference>
<evidence type="ECO:0000256" key="4">
    <source>
        <dbReference type="ARBA" id="ARBA00022679"/>
    </source>
</evidence>
<dbReference type="PANTHER" id="PTHR23315:SF112">
    <property type="entry name" value="U-BOX DOMAIN-CONTAINING PROTEIN 8"/>
    <property type="match status" value="1"/>
</dbReference>
<dbReference type="EC" id="2.3.2.27" evidence="3"/>
<dbReference type="GO" id="GO:0009738">
    <property type="term" value="P:abscisic acid-activated signaling pathway"/>
    <property type="evidence" value="ECO:0007669"/>
    <property type="project" value="EnsemblPlants"/>
</dbReference>
<proteinExistence type="predicted"/>
<dbReference type="Gene3D" id="3.30.40.10">
    <property type="entry name" value="Zinc/RING finger domain, C3HC4 (zinc finger)"/>
    <property type="match status" value="1"/>
</dbReference>
<dbReference type="AlphaFoldDB" id="A0A5K0W3Q7"/>
<dbReference type="SUPFAM" id="SSF57850">
    <property type="entry name" value="RING/U-box"/>
    <property type="match status" value="1"/>
</dbReference>
<keyword evidence="5" id="KW-0833">Ubl conjugation pathway</keyword>
<dbReference type="Pfam" id="PF04564">
    <property type="entry name" value="U-box"/>
    <property type="match status" value="1"/>
</dbReference>
<reference evidence="8" key="1">
    <citation type="submission" date="2019-09" db="EMBL/GenBank/DDBJ databases">
        <authorList>
            <person name="Zhang L."/>
        </authorList>
    </citation>
    <scope>NUCLEOTIDE SEQUENCE</scope>
</reference>
<comment type="pathway">
    <text evidence="2">Protein modification; protein ubiquitination.</text>
</comment>
<dbReference type="InterPro" id="IPR058678">
    <property type="entry name" value="ARM_PUB"/>
</dbReference>
<dbReference type="PROSITE" id="PS50176">
    <property type="entry name" value="ARM_REPEAT"/>
    <property type="match status" value="1"/>
</dbReference>
<gene>
    <name evidence="8" type="ORF">NYM_LOCUS3524</name>
</gene>
<dbReference type="InterPro" id="IPR016024">
    <property type="entry name" value="ARM-type_fold"/>
</dbReference>
<dbReference type="Gramene" id="NC1G0305940.1">
    <property type="protein sequence ID" value="NC1G0305940.1:cds"/>
    <property type="gene ID" value="NC1G0305940"/>
</dbReference>
<dbReference type="OMA" id="CVDSDEP"/>
<comment type="catalytic activity">
    <reaction evidence="1">
        <text>S-ubiquitinyl-[E2 ubiquitin-conjugating enzyme]-L-cysteine + [acceptor protein]-L-lysine = [E2 ubiquitin-conjugating enzyme]-L-cysteine + N(6)-ubiquitinyl-[acceptor protein]-L-lysine.</text>
        <dbReference type="EC" id="2.3.2.27"/>
    </reaction>
</comment>
<dbReference type="GO" id="GO:0006511">
    <property type="term" value="P:ubiquitin-dependent protein catabolic process"/>
    <property type="evidence" value="ECO:0007669"/>
    <property type="project" value="EnsemblPlants"/>
</dbReference>
<evidence type="ECO:0000256" key="3">
    <source>
        <dbReference type="ARBA" id="ARBA00012483"/>
    </source>
</evidence>
<name>A0A5K0W3Q7_9MAGN</name>
<dbReference type="Gene3D" id="1.25.10.10">
    <property type="entry name" value="Leucine-rich Repeat Variant"/>
    <property type="match status" value="1"/>
</dbReference>
<feature type="repeat" description="ARM" evidence="6">
    <location>
        <begin position="233"/>
        <end position="275"/>
    </location>
</feature>
<dbReference type="GO" id="GO:0016567">
    <property type="term" value="P:protein ubiquitination"/>
    <property type="evidence" value="ECO:0007669"/>
    <property type="project" value="UniProtKB-UniPathway"/>
</dbReference>
<evidence type="ECO:0000256" key="6">
    <source>
        <dbReference type="PROSITE-ProRule" id="PRU00259"/>
    </source>
</evidence>